<evidence type="ECO:0000313" key="2">
    <source>
        <dbReference type="EMBL" id="NYI89792.1"/>
    </source>
</evidence>
<dbReference type="RefSeq" id="WP_179773887.1">
    <property type="nucleotide sequence ID" value="NZ_JACCFK010000001.1"/>
</dbReference>
<protein>
    <submittedName>
        <fullName evidence="2">Uncharacterized protein</fullName>
    </submittedName>
</protein>
<evidence type="ECO:0000256" key="1">
    <source>
        <dbReference type="SAM" id="MobiDB-lite"/>
    </source>
</evidence>
<sequence>MGRHRIDEAGTHPRWGGPALTSGPRRDATARHARPDDDAITQPFEGALSDEVVTAAP</sequence>
<comment type="caution">
    <text evidence="2">The sequence shown here is derived from an EMBL/GenBank/DDBJ whole genome shotgun (WGS) entry which is preliminary data.</text>
</comment>
<evidence type="ECO:0000313" key="3">
    <source>
        <dbReference type="Proteomes" id="UP000549616"/>
    </source>
</evidence>
<feature type="compositionally biased region" description="Basic and acidic residues" evidence="1">
    <location>
        <begin position="1"/>
        <end position="11"/>
    </location>
</feature>
<name>A0A853B4Q1_9PSEU</name>
<feature type="region of interest" description="Disordered" evidence="1">
    <location>
        <begin position="1"/>
        <end position="57"/>
    </location>
</feature>
<dbReference type="AlphaFoldDB" id="A0A853B4Q1"/>
<dbReference type="Proteomes" id="UP000549616">
    <property type="component" value="Unassembled WGS sequence"/>
</dbReference>
<organism evidence="2 3">
    <name type="scientific">Amycolatopsis endophytica</name>
    <dbReference type="NCBI Taxonomy" id="860233"/>
    <lineage>
        <taxon>Bacteria</taxon>
        <taxon>Bacillati</taxon>
        <taxon>Actinomycetota</taxon>
        <taxon>Actinomycetes</taxon>
        <taxon>Pseudonocardiales</taxon>
        <taxon>Pseudonocardiaceae</taxon>
        <taxon>Amycolatopsis</taxon>
    </lineage>
</organism>
<proteinExistence type="predicted"/>
<gene>
    <name evidence="2" type="ORF">HNR02_003115</name>
</gene>
<keyword evidence="3" id="KW-1185">Reference proteome</keyword>
<feature type="compositionally biased region" description="Basic and acidic residues" evidence="1">
    <location>
        <begin position="24"/>
        <end position="37"/>
    </location>
</feature>
<accession>A0A853B4Q1</accession>
<reference evidence="2 3" key="1">
    <citation type="submission" date="2020-07" db="EMBL/GenBank/DDBJ databases">
        <title>Sequencing the genomes of 1000 actinobacteria strains.</title>
        <authorList>
            <person name="Klenk H.-P."/>
        </authorList>
    </citation>
    <scope>NUCLEOTIDE SEQUENCE [LARGE SCALE GENOMIC DNA]</scope>
    <source>
        <strain evidence="2 3">DSM 104006</strain>
    </source>
</reference>
<dbReference type="EMBL" id="JACCFK010000001">
    <property type="protein sequence ID" value="NYI89792.1"/>
    <property type="molecule type" value="Genomic_DNA"/>
</dbReference>